<dbReference type="EMBL" id="BAOP01000003">
    <property type="protein sequence ID" value="GAC78531.1"/>
    <property type="molecule type" value="Genomic_DNA"/>
</dbReference>
<protein>
    <submittedName>
        <fullName evidence="2">Putative MarR family transcriptional regulator</fullName>
    </submittedName>
</protein>
<dbReference type="Proteomes" id="UP000035009">
    <property type="component" value="Unassembled WGS sequence"/>
</dbReference>
<dbReference type="Pfam" id="PF12802">
    <property type="entry name" value="MarR_2"/>
    <property type="match status" value="1"/>
</dbReference>
<evidence type="ECO:0000313" key="2">
    <source>
        <dbReference type="EMBL" id="GAC78531.1"/>
    </source>
</evidence>
<dbReference type="STRING" id="410332.SAMN04488550_2513"/>
<evidence type="ECO:0000259" key="1">
    <source>
        <dbReference type="SMART" id="SM00347"/>
    </source>
</evidence>
<dbReference type="InterPro" id="IPR036390">
    <property type="entry name" value="WH_DNA-bd_sf"/>
</dbReference>
<gene>
    <name evidence="2" type="ORF">GM1_003_02700</name>
</gene>
<dbReference type="GO" id="GO:0003700">
    <property type="term" value="F:DNA-binding transcription factor activity"/>
    <property type="evidence" value="ECO:0007669"/>
    <property type="project" value="InterPro"/>
</dbReference>
<accession>M3TAS2</accession>
<comment type="caution">
    <text evidence="2">The sequence shown here is derived from an EMBL/GenBank/DDBJ whole genome shotgun (WGS) entry which is preliminary data.</text>
</comment>
<dbReference type="SMART" id="SM00347">
    <property type="entry name" value="HTH_MARR"/>
    <property type="match status" value="1"/>
</dbReference>
<proteinExistence type="predicted"/>
<dbReference type="AlphaFoldDB" id="M3TAS2"/>
<dbReference type="InterPro" id="IPR036388">
    <property type="entry name" value="WH-like_DNA-bd_sf"/>
</dbReference>
<name>M3TAS2_GORML</name>
<dbReference type="eggNOG" id="COG1846">
    <property type="taxonomic scope" value="Bacteria"/>
</dbReference>
<evidence type="ECO:0000313" key="3">
    <source>
        <dbReference type="Proteomes" id="UP000035009"/>
    </source>
</evidence>
<keyword evidence="3" id="KW-1185">Reference proteome</keyword>
<feature type="domain" description="HTH marR-type" evidence="1">
    <location>
        <begin position="37"/>
        <end position="139"/>
    </location>
</feature>
<reference evidence="2 3" key="1">
    <citation type="submission" date="2013-02" db="EMBL/GenBank/DDBJ databases">
        <title>Whole genome shotgun sequence of Gordonia malaquae NBRC 108250.</title>
        <authorList>
            <person name="Yoshida I."/>
            <person name="Hosoyama A."/>
            <person name="Tsuchikane K."/>
            <person name="Ando Y."/>
            <person name="Baba S."/>
            <person name="Ohji S."/>
            <person name="Hamada M."/>
            <person name="Tamura T."/>
            <person name="Yamazoe A."/>
            <person name="Yamazaki S."/>
            <person name="Fujita N."/>
        </authorList>
    </citation>
    <scope>NUCLEOTIDE SEQUENCE [LARGE SCALE GENOMIC DNA]</scope>
    <source>
        <strain evidence="2 3">NBRC 108250</strain>
    </source>
</reference>
<organism evidence="2 3">
    <name type="scientific">Gordonia malaquae NBRC 108250</name>
    <dbReference type="NCBI Taxonomy" id="1223542"/>
    <lineage>
        <taxon>Bacteria</taxon>
        <taxon>Bacillati</taxon>
        <taxon>Actinomycetota</taxon>
        <taxon>Actinomycetes</taxon>
        <taxon>Mycobacteriales</taxon>
        <taxon>Gordoniaceae</taxon>
        <taxon>Gordonia</taxon>
    </lineage>
</organism>
<dbReference type="InterPro" id="IPR000835">
    <property type="entry name" value="HTH_MarR-typ"/>
</dbReference>
<dbReference type="SUPFAM" id="SSF46785">
    <property type="entry name" value="Winged helix' DNA-binding domain"/>
    <property type="match status" value="1"/>
</dbReference>
<sequence>MEMADEGACVLSEDDDSIWSLPVYRGLVEELLRMRKRRSDEHNGAILDGSAFSILWQLNEGPGRTLRELTDALELEQSTVNRQVNAAIKRGYVERYEVEGQVSRLHRPTEEGRRAFEHDGLLRAQRLDRVFSDLAPGTPEGLLAQLKAFNDAYDRRLASDG</sequence>
<dbReference type="Gene3D" id="1.10.10.10">
    <property type="entry name" value="Winged helix-like DNA-binding domain superfamily/Winged helix DNA-binding domain"/>
    <property type="match status" value="1"/>
</dbReference>